<evidence type="ECO:0000313" key="2">
    <source>
        <dbReference type="Proteomes" id="UP000658258"/>
    </source>
</evidence>
<dbReference type="RefSeq" id="WP_189629544.1">
    <property type="nucleotide sequence ID" value="NZ_BNAG01000002.1"/>
</dbReference>
<dbReference type="Proteomes" id="UP000658258">
    <property type="component" value="Unassembled WGS sequence"/>
</dbReference>
<dbReference type="EMBL" id="BNAG01000002">
    <property type="protein sequence ID" value="GHE60553.1"/>
    <property type="molecule type" value="Genomic_DNA"/>
</dbReference>
<dbReference type="NCBIfam" id="NF033205">
    <property type="entry name" value="IPExxxVDY"/>
    <property type="match status" value="1"/>
</dbReference>
<dbReference type="InterPro" id="IPR047690">
    <property type="entry name" value="IPExxxVDY_fam"/>
</dbReference>
<protein>
    <recommendedName>
        <fullName evidence="3">IPExxxVDY family protein</fullName>
    </recommendedName>
</protein>
<name>A0ABQ3I3A7_9BACT</name>
<reference evidence="2" key="1">
    <citation type="journal article" date="2019" name="Int. J. Syst. Evol. Microbiol.">
        <title>The Global Catalogue of Microorganisms (GCM) 10K type strain sequencing project: providing services to taxonomists for standard genome sequencing and annotation.</title>
        <authorList>
            <consortium name="The Broad Institute Genomics Platform"/>
            <consortium name="The Broad Institute Genome Sequencing Center for Infectious Disease"/>
            <person name="Wu L."/>
            <person name="Ma J."/>
        </authorList>
    </citation>
    <scope>NUCLEOTIDE SEQUENCE [LARGE SCALE GENOMIC DNA]</scope>
    <source>
        <strain evidence="2">CGMCC 1.15111</strain>
    </source>
</reference>
<accession>A0ABQ3I3A7</accession>
<comment type="caution">
    <text evidence="1">The sequence shown here is derived from an EMBL/GenBank/DDBJ whole genome shotgun (WGS) entry which is preliminary data.</text>
</comment>
<proteinExistence type="predicted"/>
<gene>
    <name evidence="1" type="ORF">GCM10011340_14270</name>
</gene>
<evidence type="ECO:0000313" key="1">
    <source>
        <dbReference type="EMBL" id="GHE60553.1"/>
    </source>
</evidence>
<keyword evidence="2" id="KW-1185">Reference proteome</keyword>
<evidence type="ECO:0008006" key="3">
    <source>
        <dbReference type="Google" id="ProtNLM"/>
    </source>
</evidence>
<sequence length="142" mass="16608">MAKNKLQVIYDFDFLLLALNANVKPYKLAWCLNKDLKLNLVKAENIEIGFNEQKSLSIQNFLDRSEFQTVRLIRNRAEDTDGAYNAYLLPELKNFDYLVLLENESSTFDENTFISEVKRIPFVQFTTKIDIQSLKSKDNLIF</sequence>
<organism evidence="1 2">
    <name type="scientific">Roseivirga thermotolerans</name>
    <dbReference type="NCBI Taxonomy" id="1758176"/>
    <lineage>
        <taxon>Bacteria</taxon>
        <taxon>Pseudomonadati</taxon>
        <taxon>Bacteroidota</taxon>
        <taxon>Cytophagia</taxon>
        <taxon>Cytophagales</taxon>
        <taxon>Roseivirgaceae</taxon>
        <taxon>Roseivirga</taxon>
    </lineage>
</organism>